<organism evidence="2 3">
    <name type="scientific">Methylobacterium oryzae CBMB20</name>
    <dbReference type="NCBI Taxonomy" id="693986"/>
    <lineage>
        <taxon>Bacteria</taxon>
        <taxon>Pseudomonadati</taxon>
        <taxon>Pseudomonadota</taxon>
        <taxon>Alphaproteobacteria</taxon>
        <taxon>Hyphomicrobiales</taxon>
        <taxon>Methylobacteriaceae</taxon>
        <taxon>Methylobacterium</taxon>
    </lineage>
</organism>
<protein>
    <submittedName>
        <fullName evidence="2">Protein of unassigned function</fullName>
    </submittedName>
</protein>
<dbReference type="HOGENOM" id="CLU_3100743_0_0_5"/>
<dbReference type="AlphaFoldDB" id="A0A089NYS0"/>
<reference evidence="2 3" key="1">
    <citation type="journal article" date="2014" name="PLoS ONE">
        <title>Genome Information of Methylobacterium oryzae, a Plant-Probiotic Methylotroph in the Phyllosphere.</title>
        <authorList>
            <person name="Kwak M.J."/>
            <person name="Jeong H."/>
            <person name="Madhaiyan M."/>
            <person name="Lee Y."/>
            <person name="Sa T.M."/>
            <person name="Oh T.K."/>
            <person name="Kim J.F."/>
        </authorList>
    </citation>
    <scope>NUCLEOTIDE SEQUENCE [LARGE SCALE GENOMIC DNA]</scope>
    <source>
        <strain evidence="2 3">CBMB20</strain>
    </source>
</reference>
<dbReference type="EMBL" id="CP003811">
    <property type="protein sequence ID" value="AIQ91680.1"/>
    <property type="molecule type" value="Genomic_DNA"/>
</dbReference>
<name>A0A089NYS0_9HYPH</name>
<evidence type="ECO:0000313" key="3">
    <source>
        <dbReference type="Proteomes" id="UP000029492"/>
    </source>
</evidence>
<dbReference type="KEGG" id="mor:MOC_3925"/>
<evidence type="ECO:0000256" key="1">
    <source>
        <dbReference type="SAM" id="MobiDB-lite"/>
    </source>
</evidence>
<accession>A0A089NYS0</accession>
<feature type="compositionally biased region" description="Basic and acidic residues" evidence="1">
    <location>
        <begin position="37"/>
        <end position="51"/>
    </location>
</feature>
<evidence type="ECO:0000313" key="2">
    <source>
        <dbReference type="EMBL" id="AIQ91680.1"/>
    </source>
</evidence>
<keyword evidence="3" id="KW-1185">Reference proteome</keyword>
<proteinExistence type="predicted"/>
<feature type="region of interest" description="Disordered" evidence="1">
    <location>
        <begin position="1"/>
        <end position="51"/>
    </location>
</feature>
<dbReference type="STRING" id="693986.MOC_3925"/>
<dbReference type="Proteomes" id="UP000029492">
    <property type="component" value="Chromosome"/>
</dbReference>
<gene>
    <name evidence="2" type="ORF">MOC_3925</name>
</gene>
<feature type="compositionally biased region" description="Low complexity" evidence="1">
    <location>
        <begin position="1"/>
        <end position="10"/>
    </location>
</feature>
<sequence length="51" mass="5510">MRSRTPGSPSRPREPSPQASGGGAFPILPPVQDADDQESRAVRDRVDPVRL</sequence>